<sequence>MPTLTIYTLAPPSYGARAFADYLATQLRSPVRLRPLSELPAPQGERRSSLRLERQELRQDLAVIGWHLEQYAQGRCLPDAGHQNGLLADRDALRSRLRAVERTLGVPAPE</sequence>
<dbReference type="Proteomes" id="UP000441336">
    <property type="component" value="Unassembled WGS sequence"/>
</dbReference>
<gene>
    <name evidence="1" type="ORF">GO988_15950</name>
</gene>
<keyword evidence="2" id="KW-1185">Reference proteome</keyword>
<evidence type="ECO:0000313" key="1">
    <source>
        <dbReference type="EMBL" id="MVN77825.1"/>
    </source>
</evidence>
<protein>
    <submittedName>
        <fullName evidence="1">Uncharacterized protein</fullName>
    </submittedName>
</protein>
<evidence type="ECO:0000313" key="2">
    <source>
        <dbReference type="Proteomes" id="UP000441336"/>
    </source>
</evidence>
<dbReference type="AlphaFoldDB" id="A0A7K1THC4"/>
<dbReference type="RefSeq" id="WP_157567213.1">
    <property type="nucleotide sequence ID" value="NZ_WQKZ01000003.1"/>
</dbReference>
<dbReference type="EMBL" id="WQKZ01000003">
    <property type="protein sequence ID" value="MVN77825.1"/>
    <property type="molecule type" value="Genomic_DNA"/>
</dbReference>
<proteinExistence type="predicted"/>
<accession>A0A7K1THC4</accession>
<organism evidence="1 2">
    <name type="scientific">Hymenobacter ginkgonis</name>
    <dbReference type="NCBI Taxonomy" id="2682976"/>
    <lineage>
        <taxon>Bacteria</taxon>
        <taxon>Pseudomonadati</taxon>
        <taxon>Bacteroidota</taxon>
        <taxon>Cytophagia</taxon>
        <taxon>Cytophagales</taxon>
        <taxon>Hymenobacteraceae</taxon>
        <taxon>Hymenobacter</taxon>
    </lineage>
</organism>
<reference evidence="1 2" key="1">
    <citation type="submission" date="2019-12" db="EMBL/GenBank/DDBJ databases">
        <title>Hymenobacter sp. HMF4947 Genome sequencing and assembly.</title>
        <authorList>
            <person name="Kang H."/>
            <person name="Cha I."/>
            <person name="Kim H."/>
            <person name="Joh K."/>
        </authorList>
    </citation>
    <scope>NUCLEOTIDE SEQUENCE [LARGE SCALE GENOMIC DNA]</scope>
    <source>
        <strain evidence="1 2">HMF4947</strain>
    </source>
</reference>
<comment type="caution">
    <text evidence="1">The sequence shown here is derived from an EMBL/GenBank/DDBJ whole genome shotgun (WGS) entry which is preliminary data.</text>
</comment>
<name>A0A7K1THC4_9BACT</name>